<dbReference type="AlphaFoldDB" id="A0A1X2ID24"/>
<gene>
    <name evidence="2" type="ORF">BCR42DRAFT_63558</name>
</gene>
<evidence type="ECO:0000256" key="1">
    <source>
        <dbReference type="SAM" id="Phobius"/>
    </source>
</evidence>
<keyword evidence="3" id="KW-1185">Reference proteome</keyword>
<evidence type="ECO:0000313" key="2">
    <source>
        <dbReference type="EMBL" id="ORZ14202.1"/>
    </source>
</evidence>
<accession>A0A1X2ID24</accession>
<sequence length="108" mass="12437">MKPLYAHGYPRLLYPPGGDKRCPNTVARMMMISLVPLVLLVIGGLCLLINLLFLLSKIAIKMEPILTFILILRHRNVLRRDYRLLNSPLFFFNFVASSYSEKIPILHL</sequence>
<name>A0A1X2ID24_9FUNG</name>
<organism evidence="2 3">
    <name type="scientific">Absidia repens</name>
    <dbReference type="NCBI Taxonomy" id="90262"/>
    <lineage>
        <taxon>Eukaryota</taxon>
        <taxon>Fungi</taxon>
        <taxon>Fungi incertae sedis</taxon>
        <taxon>Mucoromycota</taxon>
        <taxon>Mucoromycotina</taxon>
        <taxon>Mucoromycetes</taxon>
        <taxon>Mucorales</taxon>
        <taxon>Cunninghamellaceae</taxon>
        <taxon>Absidia</taxon>
    </lineage>
</organism>
<comment type="caution">
    <text evidence="2">The sequence shown here is derived from an EMBL/GenBank/DDBJ whole genome shotgun (WGS) entry which is preliminary data.</text>
</comment>
<protein>
    <submittedName>
        <fullName evidence="2">Uncharacterized protein</fullName>
    </submittedName>
</protein>
<keyword evidence="1" id="KW-0472">Membrane</keyword>
<reference evidence="2 3" key="1">
    <citation type="submission" date="2016-07" db="EMBL/GenBank/DDBJ databases">
        <title>Pervasive Adenine N6-methylation of Active Genes in Fungi.</title>
        <authorList>
            <consortium name="DOE Joint Genome Institute"/>
            <person name="Mondo S.J."/>
            <person name="Dannebaum R.O."/>
            <person name="Kuo R.C."/>
            <person name="Labutti K."/>
            <person name="Haridas S."/>
            <person name="Kuo A."/>
            <person name="Salamov A."/>
            <person name="Ahrendt S.R."/>
            <person name="Lipzen A."/>
            <person name="Sullivan W."/>
            <person name="Andreopoulos W.B."/>
            <person name="Clum A."/>
            <person name="Lindquist E."/>
            <person name="Daum C."/>
            <person name="Ramamoorthy G.K."/>
            <person name="Gryganskyi A."/>
            <person name="Culley D."/>
            <person name="Magnuson J.K."/>
            <person name="James T.Y."/>
            <person name="O'Malley M.A."/>
            <person name="Stajich J.E."/>
            <person name="Spatafora J.W."/>
            <person name="Visel A."/>
            <person name="Grigoriev I.V."/>
        </authorList>
    </citation>
    <scope>NUCLEOTIDE SEQUENCE [LARGE SCALE GENOMIC DNA]</scope>
    <source>
        <strain evidence="2 3">NRRL 1336</strain>
    </source>
</reference>
<evidence type="ECO:0000313" key="3">
    <source>
        <dbReference type="Proteomes" id="UP000193560"/>
    </source>
</evidence>
<dbReference type="EMBL" id="MCGE01000015">
    <property type="protein sequence ID" value="ORZ14202.1"/>
    <property type="molecule type" value="Genomic_DNA"/>
</dbReference>
<keyword evidence="1" id="KW-1133">Transmembrane helix</keyword>
<dbReference type="Proteomes" id="UP000193560">
    <property type="component" value="Unassembled WGS sequence"/>
</dbReference>
<feature type="transmembrane region" description="Helical" evidence="1">
    <location>
        <begin position="34"/>
        <end position="55"/>
    </location>
</feature>
<proteinExistence type="predicted"/>
<keyword evidence="1" id="KW-0812">Transmembrane</keyword>